<dbReference type="GO" id="GO:0003714">
    <property type="term" value="F:transcription corepressor activity"/>
    <property type="evidence" value="ECO:0007669"/>
    <property type="project" value="InterPro"/>
</dbReference>
<dbReference type="InterPro" id="IPR044716">
    <property type="entry name" value="LEUNIG-like"/>
</dbReference>
<name>A0AAD8MEW5_9APIA</name>
<organism evidence="1 2">
    <name type="scientific">Heracleum sosnowskyi</name>
    <dbReference type="NCBI Taxonomy" id="360622"/>
    <lineage>
        <taxon>Eukaryota</taxon>
        <taxon>Viridiplantae</taxon>
        <taxon>Streptophyta</taxon>
        <taxon>Embryophyta</taxon>
        <taxon>Tracheophyta</taxon>
        <taxon>Spermatophyta</taxon>
        <taxon>Magnoliopsida</taxon>
        <taxon>eudicotyledons</taxon>
        <taxon>Gunneridae</taxon>
        <taxon>Pentapetalae</taxon>
        <taxon>asterids</taxon>
        <taxon>campanulids</taxon>
        <taxon>Apiales</taxon>
        <taxon>Apiaceae</taxon>
        <taxon>Apioideae</taxon>
        <taxon>apioid superclade</taxon>
        <taxon>Tordylieae</taxon>
        <taxon>Tordyliinae</taxon>
        <taxon>Heracleum</taxon>
    </lineage>
</organism>
<evidence type="ECO:0000313" key="1">
    <source>
        <dbReference type="EMBL" id="KAK1370189.1"/>
    </source>
</evidence>
<reference evidence="1" key="1">
    <citation type="submission" date="2023-02" db="EMBL/GenBank/DDBJ databases">
        <title>Genome of toxic invasive species Heracleum sosnowskyi carries increased number of genes despite the absence of recent whole-genome duplications.</title>
        <authorList>
            <person name="Schelkunov M."/>
            <person name="Shtratnikova V."/>
            <person name="Makarenko M."/>
            <person name="Klepikova A."/>
            <person name="Omelchenko D."/>
            <person name="Novikova G."/>
            <person name="Obukhova E."/>
            <person name="Bogdanov V."/>
            <person name="Penin A."/>
            <person name="Logacheva M."/>
        </authorList>
    </citation>
    <scope>NUCLEOTIDE SEQUENCE</scope>
    <source>
        <strain evidence="1">Hsosn_3</strain>
        <tissue evidence="1">Leaf</tissue>
    </source>
</reference>
<dbReference type="InterPro" id="IPR006594">
    <property type="entry name" value="LisH"/>
</dbReference>
<evidence type="ECO:0000313" key="2">
    <source>
        <dbReference type="Proteomes" id="UP001237642"/>
    </source>
</evidence>
<keyword evidence="2" id="KW-1185">Reference proteome</keyword>
<evidence type="ECO:0008006" key="3">
    <source>
        <dbReference type="Google" id="ProtNLM"/>
    </source>
</evidence>
<gene>
    <name evidence="1" type="ORF">POM88_036281</name>
</gene>
<reference evidence="1" key="2">
    <citation type="submission" date="2023-05" db="EMBL/GenBank/DDBJ databases">
        <authorList>
            <person name="Schelkunov M.I."/>
        </authorList>
    </citation>
    <scope>NUCLEOTIDE SEQUENCE</scope>
    <source>
        <strain evidence="1">Hsosn_3</strain>
        <tissue evidence="1">Leaf</tissue>
    </source>
</reference>
<protein>
    <recommendedName>
        <fullName evidence="3">LisH domain-containing protein</fullName>
    </recommendedName>
</protein>
<sequence>MAMENGEDAEKMLQLYIYNHMKKKNLHEAAEIYAQEANLEMSQMARCDESLLTEWWRSFWPTFCSRLSNKSGANAQSSGQPSIETTQAMLASLHIDGTSSSRQAPTSIAQQDVLPEIATTGMSRQLAGKTPIIPNFQYVMQENHDSSLFPLLERNQPIICGSNNCGNVIAPSPAELLSAPGVYQNRTGKLPMNTISDSILGQSAAKPLLAAEAFGNEFLEFPPVELLHEQELVDADMLYMMPPSGCQSNLQLPATMETPAQVTKIPQNDRPGRSDNMELTHPVGPDSPITIIEENAGLSAAQALGKGPLGFPPVQLLPTEITSVLPHVNPSQLQMPVSVQPPPQAARGWSLPVAAPNAGEANRNNHLPPTGMQMGVPGPDLDSYKSRLPDSFLQFFRQTVEMYTNQPPQQF</sequence>
<dbReference type="PANTHER" id="PTHR44376">
    <property type="entry name" value="TRANSCRIPTIONAL REGULATOR OF FILAMENTOUS GROWTH FLO8"/>
    <property type="match status" value="1"/>
</dbReference>
<comment type="caution">
    <text evidence="1">The sequence shown here is derived from an EMBL/GenBank/DDBJ whole genome shotgun (WGS) entry which is preliminary data.</text>
</comment>
<dbReference type="Proteomes" id="UP001237642">
    <property type="component" value="Unassembled WGS sequence"/>
</dbReference>
<dbReference type="EMBL" id="JAUIZM010000008">
    <property type="protein sequence ID" value="KAK1370189.1"/>
    <property type="molecule type" value="Genomic_DNA"/>
</dbReference>
<dbReference type="PROSITE" id="PS50896">
    <property type="entry name" value="LISH"/>
    <property type="match status" value="1"/>
</dbReference>
<dbReference type="PANTHER" id="PTHR44376:SF5">
    <property type="entry name" value="TRANSCRIPTIONAL COREPRESSOR LEUNIG ISOFORM X1"/>
    <property type="match status" value="1"/>
</dbReference>
<accession>A0AAD8MEW5</accession>
<dbReference type="AlphaFoldDB" id="A0AAD8MEW5"/>
<proteinExistence type="predicted"/>